<feature type="compositionally biased region" description="Low complexity" evidence="12">
    <location>
        <begin position="807"/>
        <end position="819"/>
    </location>
</feature>
<feature type="region of interest" description="Disordered" evidence="12">
    <location>
        <begin position="353"/>
        <end position="377"/>
    </location>
</feature>
<sequence>MFLRPCRILLACMLVHARWTSAQTTTQLPPIPNNTCEHRSVHYIDAILPQLCPRDVGTSAGFKTAISTSHTTSTPEATANTTEIAASTPSEHLVPGDGEYHSRTFISFDDWKDQQAREAGQELPHEQPEHETRHHPTGEEHDATDGSFSESADDLDAPGSTTIGAPAGRESSHEQTQDTAVYDEEKGHQPRSKDAGKTCKERFSYSSFDAGATVLKTNDGAKNAKAILVENKDSYMLLECAAASKFVIVELTDDILVDTVVLANFEFFSSMIRHFRVSVSGRYPVKLDKWTSLGTFEAKNSRDIQAFLIPNPHIYAKYVRIEFLSHYGNEYYCPVSLLRVHGTRMLDSWTENEAAADDEEHEHSQIEAGTTTASIASNESGEAGYAANDDRVAVSNGTTPALGPHHPSASAVLLWLWSGPQRETCAPAKANENSRLVSVSNLAPSASSSLAAGSPTKVEKPAEKQAESRYNPPPVATSTINESSESPKNTSQTISAPTATAVVVDKERPVKMASVTESTRSPNTHPPNRVSSQGASVAKARNATSSSPSPPSPTVQESFHKAVSKRLQLLETNVTLSLRYLEDQSRILQESQHMSERTQLARVDSFIEGLNRTLMSDLLGIREQYNHVWQSTVVALESQKEQAQREILALSSRLNILADEVVFQKRMAILQAVLLLCCLLLVVFSRVPIAQTSAMPPLSFVPRHYVRARAAPRAGELRQVEAFAGQYQHFGVGDTNRVPKHSAPPSTAPFAQRSDWGRQGYPQTAEDGLGAIYEDAPITPPSEPNRSSVTGAGHSLFATGELGTRMGPSALSPGLPLSPGEEHEGGMPHVATMTCEHQNDSCTHDDDSGPEPDSVPQSANVCQAGESP</sequence>
<evidence type="ECO:0000256" key="9">
    <source>
        <dbReference type="ARBA" id="ARBA00064635"/>
    </source>
</evidence>
<feature type="compositionally biased region" description="Low complexity" evidence="12">
    <location>
        <begin position="444"/>
        <end position="455"/>
    </location>
</feature>
<accession>A0A9P9A6W8</accession>
<dbReference type="GO" id="GO:0034975">
    <property type="term" value="P:protein folding in endoplasmic reticulum"/>
    <property type="evidence" value="ECO:0007669"/>
    <property type="project" value="TreeGrafter"/>
</dbReference>
<feature type="compositionally biased region" description="Basic and acidic residues" evidence="12">
    <location>
        <begin position="457"/>
        <end position="467"/>
    </location>
</feature>
<evidence type="ECO:0000256" key="10">
    <source>
        <dbReference type="ARBA" id="ARBA00075366"/>
    </source>
</evidence>
<evidence type="ECO:0000256" key="7">
    <source>
        <dbReference type="ARBA" id="ARBA00023180"/>
    </source>
</evidence>
<keyword evidence="2" id="KW-0812">Transmembrane</keyword>
<feature type="compositionally biased region" description="Basic and acidic residues" evidence="12">
    <location>
        <begin position="837"/>
        <end position="847"/>
    </location>
</feature>
<protein>
    <recommendedName>
        <fullName evidence="10">SUN-like protein 1</fullName>
    </recommendedName>
</protein>
<feature type="compositionally biased region" description="Polar residues" evidence="12">
    <location>
        <begin position="367"/>
        <end position="377"/>
    </location>
</feature>
<feature type="signal peptide" evidence="13">
    <location>
        <begin position="1"/>
        <end position="22"/>
    </location>
</feature>
<keyword evidence="6" id="KW-0472">Membrane</keyword>
<organism evidence="15 16">
    <name type="scientific">Plectosphaerella plurivora</name>
    <dbReference type="NCBI Taxonomy" id="936078"/>
    <lineage>
        <taxon>Eukaryota</taxon>
        <taxon>Fungi</taxon>
        <taxon>Dikarya</taxon>
        <taxon>Ascomycota</taxon>
        <taxon>Pezizomycotina</taxon>
        <taxon>Sordariomycetes</taxon>
        <taxon>Hypocreomycetidae</taxon>
        <taxon>Glomerellales</taxon>
        <taxon>Plectosphaerellaceae</taxon>
        <taxon>Plectosphaerella</taxon>
    </lineage>
</organism>
<reference evidence="15" key="1">
    <citation type="journal article" date="2021" name="Nat. Commun.">
        <title>Genetic determinants of endophytism in the Arabidopsis root mycobiome.</title>
        <authorList>
            <person name="Mesny F."/>
            <person name="Miyauchi S."/>
            <person name="Thiergart T."/>
            <person name="Pickel B."/>
            <person name="Atanasova L."/>
            <person name="Karlsson M."/>
            <person name="Huettel B."/>
            <person name="Barry K.W."/>
            <person name="Haridas S."/>
            <person name="Chen C."/>
            <person name="Bauer D."/>
            <person name="Andreopoulos W."/>
            <person name="Pangilinan J."/>
            <person name="LaButti K."/>
            <person name="Riley R."/>
            <person name="Lipzen A."/>
            <person name="Clum A."/>
            <person name="Drula E."/>
            <person name="Henrissat B."/>
            <person name="Kohler A."/>
            <person name="Grigoriev I.V."/>
            <person name="Martin F.M."/>
            <person name="Hacquard S."/>
        </authorList>
    </citation>
    <scope>NUCLEOTIDE SEQUENCE</scope>
    <source>
        <strain evidence="15">MPI-SDFR-AT-0117</strain>
    </source>
</reference>
<evidence type="ECO:0000256" key="13">
    <source>
        <dbReference type="SAM" id="SignalP"/>
    </source>
</evidence>
<gene>
    <name evidence="15" type="ORF">F5X68DRAFT_175372</name>
</gene>
<dbReference type="InterPro" id="IPR045120">
    <property type="entry name" value="Suco/Slp1-like"/>
</dbReference>
<evidence type="ECO:0000256" key="8">
    <source>
        <dbReference type="ARBA" id="ARBA00061226"/>
    </source>
</evidence>
<dbReference type="PANTHER" id="PTHR12953">
    <property type="entry name" value="MEMBRANE PROTEIN CH1 RELATED"/>
    <property type="match status" value="1"/>
</dbReference>
<evidence type="ECO:0000313" key="15">
    <source>
        <dbReference type="EMBL" id="KAH6671642.1"/>
    </source>
</evidence>
<feature type="compositionally biased region" description="Polar residues" evidence="12">
    <location>
        <begin position="476"/>
        <end position="498"/>
    </location>
</feature>
<evidence type="ECO:0000313" key="16">
    <source>
        <dbReference type="Proteomes" id="UP000770015"/>
    </source>
</evidence>
<dbReference type="AlphaFoldDB" id="A0A9P9A6W8"/>
<feature type="region of interest" description="Disordered" evidence="12">
    <location>
        <begin position="739"/>
        <end position="759"/>
    </location>
</feature>
<dbReference type="Proteomes" id="UP000770015">
    <property type="component" value="Unassembled WGS sequence"/>
</dbReference>
<feature type="domain" description="SUN" evidence="14">
    <location>
        <begin position="170"/>
        <end position="345"/>
    </location>
</feature>
<evidence type="ECO:0000256" key="6">
    <source>
        <dbReference type="ARBA" id="ARBA00023136"/>
    </source>
</evidence>
<feature type="region of interest" description="Disordered" evidence="12">
    <location>
        <begin position="444"/>
        <end position="559"/>
    </location>
</feature>
<evidence type="ECO:0000256" key="3">
    <source>
        <dbReference type="ARBA" id="ARBA00022729"/>
    </source>
</evidence>
<feature type="chain" id="PRO_5040186172" description="SUN-like protein 1" evidence="13">
    <location>
        <begin position="23"/>
        <end position="868"/>
    </location>
</feature>
<name>A0A9P9A6W8_9PEZI</name>
<evidence type="ECO:0000259" key="14">
    <source>
        <dbReference type="PROSITE" id="PS51469"/>
    </source>
</evidence>
<evidence type="ECO:0000256" key="1">
    <source>
        <dbReference type="ARBA" id="ARBA00004115"/>
    </source>
</evidence>
<keyword evidence="3 13" id="KW-0732">Signal</keyword>
<dbReference type="PROSITE" id="PS51469">
    <property type="entry name" value="SUN"/>
    <property type="match status" value="1"/>
</dbReference>
<feature type="region of interest" description="Disordered" evidence="12">
    <location>
        <begin position="801"/>
        <end position="868"/>
    </location>
</feature>
<keyword evidence="4" id="KW-0256">Endoplasmic reticulum</keyword>
<evidence type="ECO:0000256" key="2">
    <source>
        <dbReference type="ARBA" id="ARBA00022692"/>
    </source>
</evidence>
<evidence type="ECO:0000256" key="12">
    <source>
        <dbReference type="SAM" id="MobiDB-lite"/>
    </source>
</evidence>
<proteinExistence type="inferred from homology"/>
<keyword evidence="5" id="KW-1133">Transmembrane helix</keyword>
<comment type="subunit">
    <text evidence="9">Interacts with EMP65.</text>
</comment>
<dbReference type="InterPro" id="IPR012919">
    <property type="entry name" value="SUN_dom"/>
</dbReference>
<dbReference type="PANTHER" id="PTHR12953:SF0">
    <property type="entry name" value="SUN DOMAIN-CONTAINING OSSIFICATION FACTOR"/>
    <property type="match status" value="1"/>
</dbReference>
<feature type="compositionally biased region" description="Basic and acidic residues" evidence="12">
    <location>
        <begin position="115"/>
        <end position="144"/>
    </location>
</feature>
<comment type="caution">
    <text evidence="15">The sequence shown here is derived from an EMBL/GenBank/DDBJ whole genome shotgun (WGS) entry which is preliminary data.</text>
</comment>
<comment type="similarity">
    <text evidence="8">Belongs to the SLP1 family.</text>
</comment>
<dbReference type="EMBL" id="JAGSXJ010000028">
    <property type="protein sequence ID" value="KAH6671642.1"/>
    <property type="molecule type" value="Genomic_DNA"/>
</dbReference>
<dbReference type="Pfam" id="PF07738">
    <property type="entry name" value="Sad1_UNC"/>
    <property type="match status" value="1"/>
</dbReference>
<feature type="region of interest" description="Disordered" evidence="12">
    <location>
        <begin position="115"/>
        <end position="198"/>
    </location>
</feature>
<keyword evidence="11" id="KW-0175">Coiled coil</keyword>
<evidence type="ECO:0000256" key="5">
    <source>
        <dbReference type="ARBA" id="ARBA00022989"/>
    </source>
</evidence>
<dbReference type="OrthoDB" id="266334at2759"/>
<keyword evidence="7" id="KW-0325">Glycoprotein</keyword>
<evidence type="ECO:0000256" key="11">
    <source>
        <dbReference type="SAM" id="Coils"/>
    </source>
</evidence>
<keyword evidence="16" id="KW-1185">Reference proteome</keyword>
<feature type="compositionally biased region" description="Basic and acidic residues" evidence="12">
    <location>
        <begin position="183"/>
        <end position="198"/>
    </location>
</feature>
<dbReference type="FunFam" id="2.60.120.260:FF:000099">
    <property type="entry name" value="Uncharacterized protein, isoform C"/>
    <property type="match status" value="1"/>
</dbReference>
<comment type="subcellular location">
    <subcellularLocation>
        <location evidence="1">Endoplasmic reticulum membrane</location>
        <topology evidence="1">Single-pass type I membrane protein</topology>
    </subcellularLocation>
</comment>
<feature type="coiled-coil region" evidence="11">
    <location>
        <begin position="626"/>
        <end position="660"/>
    </location>
</feature>
<dbReference type="GO" id="GO:0005789">
    <property type="term" value="C:endoplasmic reticulum membrane"/>
    <property type="evidence" value="ECO:0007669"/>
    <property type="project" value="UniProtKB-SubCell"/>
</dbReference>
<evidence type="ECO:0000256" key="4">
    <source>
        <dbReference type="ARBA" id="ARBA00022824"/>
    </source>
</evidence>
<dbReference type="Gene3D" id="2.60.120.260">
    <property type="entry name" value="Galactose-binding domain-like"/>
    <property type="match status" value="1"/>
</dbReference>